<evidence type="ECO:0000313" key="3">
    <source>
        <dbReference type="Proteomes" id="UP000762676"/>
    </source>
</evidence>
<sequence>MVRPGDLRFSPGRSVSPDNTRNPSLSVIHHNYRCDVTSGTLQAARCVMFAEVTNHRYRVSTRNYRHRRASLGKPRSLSSPDASSAKSRVRAHVLAKPEGDATRYSTCRDLPAKYLMYGNKDKLATTAMSAAIAIFRYYVPLFTTKPLPHHPPSLW</sequence>
<accession>A0AAV4G3T5</accession>
<dbReference type="EMBL" id="BMAT01008180">
    <property type="protein sequence ID" value="GFR79660.1"/>
    <property type="molecule type" value="Genomic_DNA"/>
</dbReference>
<feature type="region of interest" description="Disordered" evidence="1">
    <location>
        <begin position="64"/>
        <end position="88"/>
    </location>
</feature>
<comment type="caution">
    <text evidence="2">The sequence shown here is derived from an EMBL/GenBank/DDBJ whole genome shotgun (WGS) entry which is preliminary data.</text>
</comment>
<feature type="compositionally biased region" description="Low complexity" evidence="1">
    <location>
        <begin position="73"/>
        <end position="86"/>
    </location>
</feature>
<feature type="region of interest" description="Disordered" evidence="1">
    <location>
        <begin position="1"/>
        <end position="24"/>
    </location>
</feature>
<evidence type="ECO:0000256" key="1">
    <source>
        <dbReference type="SAM" id="MobiDB-lite"/>
    </source>
</evidence>
<organism evidence="2 3">
    <name type="scientific">Elysia marginata</name>
    <dbReference type="NCBI Taxonomy" id="1093978"/>
    <lineage>
        <taxon>Eukaryota</taxon>
        <taxon>Metazoa</taxon>
        <taxon>Spiralia</taxon>
        <taxon>Lophotrochozoa</taxon>
        <taxon>Mollusca</taxon>
        <taxon>Gastropoda</taxon>
        <taxon>Heterobranchia</taxon>
        <taxon>Euthyneura</taxon>
        <taxon>Panpulmonata</taxon>
        <taxon>Sacoglossa</taxon>
        <taxon>Placobranchoidea</taxon>
        <taxon>Plakobranchidae</taxon>
        <taxon>Elysia</taxon>
    </lineage>
</organism>
<dbReference type="Proteomes" id="UP000762676">
    <property type="component" value="Unassembled WGS sequence"/>
</dbReference>
<protein>
    <submittedName>
        <fullName evidence="2">Uncharacterized protein</fullName>
    </submittedName>
</protein>
<dbReference type="AlphaFoldDB" id="A0AAV4G3T5"/>
<reference evidence="2 3" key="1">
    <citation type="journal article" date="2021" name="Elife">
        <title>Chloroplast acquisition without the gene transfer in kleptoplastic sea slugs, Plakobranchus ocellatus.</title>
        <authorList>
            <person name="Maeda T."/>
            <person name="Takahashi S."/>
            <person name="Yoshida T."/>
            <person name="Shimamura S."/>
            <person name="Takaki Y."/>
            <person name="Nagai Y."/>
            <person name="Toyoda A."/>
            <person name="Suzuki Y."/>
            <person name="Arimoto A."/>
            <person name="Ishii H."/>
            <person name="Satoh N."/>
            <person name="Nishiyama T."/>
            <person name="Hasebe M."/>
            <person name="Maruyama T."/>
            <person name="Minagawa J."/>
            <person name="Obokata J."/>
            <person name="Shigenobu S."/>
        </authorList>
    </citation>
    <scope>NUCLEOTIDE SEQUENCE [LARGE SCALE GENOMIC DNA]</scope>
</reference>
<name>A0AAV4G3T5_9GAST</name>
<gene>
    <name evidence="2" type="ORF">ElyMa_004026600</name>
</gene>
<evidence type="ECO:0000313" key="2">
    <source>
        <dbReference type="EMBL" id="GFR79660.1"/>
    </source>
</evidence>
<keyword evidence="3" id="KW-1185">Reference proteome</keyword>
<proteinExistence type="predicted"/>